<feature type="domain" description="ABC-2 type transporter transmembrane" evidence="7">
    <location>
        <begin position="19"/>
        <end position="417"/>
    </location>
</feature>
<dbReference type="EMBL" id="FQUM01000007">
    <property type="protein sequence ID" value="SHF64368.1"/>
    <property type="molecule type" value="Genomic_DNA"/>
</dbReference>
<feature type="transmembrane region" description="Helical" evidence="6">
    <location>
        <begin position="182"/>
        <end position="205"/>
    </location>
</feature>
<reference evidence="8 9" key="1">
    <citation type="submission" date="2016-11" db="EMBL/GenBank/DDBJ databases">
        <authorList>
            <person name="Jaros S."/>
            <person name="Januszkiewicz K."/>
            <person name="Wedrychowicz H."/>
        </authorList>
    </citation>
    <scope>NUCLEOTIDE SEQUENCE [LARGE SCALE GENOMIC DNA]</scope>
    <source>
        <strain evidence="8 9">DSM 26910</strain>
    </source>
</reference>
<gene>
    <name evidence="8" type="ORF">SAMN05444274_10730</name>
</gene>
<dbReference type="PANTHER" id="PTHR30294">
    <property type="entry name" value="MEMBRANE COMPONENT OF ABC TRANSPORTER YHHJ-RELATED"/>
    <property type="match status" value="1"/>
</dbReference>
<evidence type="ECO:0000256" key="3">
    <source>
        <dbReference type="ARBA" id="ARBA00022692"/>
    </source>
</evidence>
<dbReference type="PANTHER" id="PTHR30294:SF29">
    <property type="entry name" value="MULTIDRUG ABC TRANSPORTER PERMEASE YBHS-RELATED"/>
    <property type="match status" value="1"/>
</dbReference>
<keyword evidence="4 6" id="KW-1133">Transmembrane helix</keyword>
<sequence length="444" mass="50095">MNKTILILQQEYLKRVKKKSFIVLTLLVPLLFVGMFALIIFLSVNNDKQERTIAVYDESTLFLGALEQEGYTRYHFIPKDEYERLKSNIKESEFYALLYIPENIYSNNSAQMISEKQLPMDLIQQVERRLSRFIENDKRQKIIAETGIPNLEEQLSSTRTSVKLNTLKVSETGEAKKSSSEVAFITSYAMGFIIYFFVFMYGSMVMRSVMEEKKNRIVEVIISSVKPFQLMAGKIIGTALVGLTQVAIWVLVGIVGLTIAQSFFSPESAQQMGQSLMESQQTMGANISAGESQVTEIIGLINNLNIPLILFAFVFYFLAGYLMYSSLLGAVGAAVDNDEDSQQMVFPITFPLILSIMLLFPIARNPEGPIAFWGSIIPLTSPVAMLARVPYGVPVWELLLSMFLLILTTVGAIWVAAKIYKTGLLMYGKKVNLKELIKWLRYKN</sequence>
<evidence type="ECO:0000256" key="5">
    <source>
        <dbReference type="ARBA" id="ARBA00023136"/>
    </source>
</evidence>
<evidence type="ECO:0000256" key="4">
    <source>
        <dbReference type="ARBA" id="ARBA00022989"/>
    </source>
</evidence>
<feature type="transmembrane region" description="Helical" evidence="6">
    <location>
        <begin position="246"/>
        <end position="264"/>
    </location>
</feature>
<feature type="transmembrane region" description="Helical" evidence="6">
    <location>
        <begin position="304"/>
        <end position="324"/>
    </location>
</feature>
<dbReference type="InterPro" id="IPR013525">
    <property type="entry name" value="ABC2_TM"/>
</dbReference>
<keyword evidence="9" id="KW-1185">Reference proteome</keyword>
<dbReference type="RefSeq" id="WP_073002659.1">
    <property type="nucleotide sequence ID" value="NZ_FQUM01000007.1"/>
</dbReference>
<dbReference type="SUPFAM" id="SSF53850">
    <property type="entry name" value="Periplasmic binding protein-like II"/>
    <property type="match status" value="1"/>
</dbReference>
<accession>A0A1M5DBE9</accession>
<dbReference type="AlphaFoldDB" id="A0A1M5DBE9"/>
<feature type="transmembrane region" description="Helical" evidence="6">
    <location>
        <begin position="21"/>
        <end position="44"/>
    </location>
</feature>
<dbReference type="Pfam" id="PF12698">
    <property type="entry name" value="ABC2_membrane_3"/>
    <property type="match status" value="1"/>
</dbReference>
<keyword evidence="3 6" id="KW-0812">Transmembrane</keyword>
<name>A0A1M5DBE9_9BACT</name>
<dbReference type="STRING" id="1484053.SAMN05444274_10730"/>
<keyword evidence="5 6" id="KW-0472">Membrane</keyword>
<evidence type="ECO:0000256" key="1">
    <source>
        <dbReference type="ARBA" id="ARBA00004651"/>
    </source>
</evidence>
<evidence type="ECO:0000259" key="7">
    <source>
        <dbReference type="Pfam" id="PF12698"/>
    </source>
</evidence>
<dbReference type="InterPro" id="IPR051449">
    <property type="entry name" value="ABC-2_transporter_component"/>
</dbReference>
<evidence type="ECO:0000313" key="9">
    <source>
        <dbReference type="Proteomes" id="UP000184164"/>
    </source>
</evidence>
<dbReference type="GO" id="GO:0140359">
    <property type="term" value="F:ABC-type transporter activity"/>
    <property type="evidence" value="ECO:0007669"/>
    <property type="project" value="InterPro"/>
</dbReference>
<protein>
    <submittedName>
        <fullName evidence="8">ABC-2 type transport system permease protein</fullName>
    </submittedName>
</protein>
<dbReference type="Proteomes" id="UP000184164">
    <property type="component" value="Unassembled WGS sequence"/>
</dbReference>
<proteinExistence type="predicted"/>
<evidence type="ECO:0000256" key="2">
    <source>
        <dbReference type="ARBA" id="ARBA00022475"/>
    </source>
</evidence>
<dbReference type="Gene3D" id="3.40.190.10">
    <property type="entry name" value="Periplasmic binding protein-like II"/>
    <property type="match status" value="1"/>
</dbReference>
<dbReference type="GO" id="GO:0005886">
    <property type="term" value="C:plasma membrane"/>
    <property type="evidence" value="ECO:0007669"/>
    <property type="project" value="UniProtKB-SubCell"/>
</dbReference>
<evidence type="ECO:0000256" key="6">
    <source>
        <dbReference type="SAM" id="Phobius"/>
    </source>
</evidence>
<dbReference type="OrthoDB" id="9768837at2"/>
<comment type="subcellular location">
    <subcellularLocation>
        <location evidence="1">Cell membrane</location>
        <topology evidence="1">Multi-pass membrane protein</topology>
    </subcellularLocation>
</comment>
<evidence type="ECO:0000313" key="8">
    <source>
        <dbReference type="EMBL" id="SHF64368.1"/>
    </source>
</evidence>
<feature type="transmembrane region" description="Helical" evidence="6">
    <location>
        <begin position="399"/>
        <end position="420"/>
    </location>
</feature>
<feature type="transmembrane region" description="Helical" evidence="6">
    <location>
        <begin position="344"/>
        <end position="363"/>
    </location>
</feature>
<keyword evidence="2" id="KW-1003">Cell membrane</keyword>
<organism evidence="8 9">
    <name type="scientific">Mariniphaga anaerophila</name>
    <dbReference type="NCBI Taxonomy" id="1484053"/>
    <lineage>
        <taxon>Bacteria</taxon>
        <taxon>Pseudomonadati</taxon>
        <taxon>Bacteroidota</taxon>
        <taxon>Bacteroidia</taxon>
        <taxon>Marinilabiliales</taxon>
        <taxon>Prolixibacteraceae</taxon>
        <taxon>Mariniphaga</taxon>
    </lineage>
</organism>